<keyword evidence="2 9" id="KW-0678">Repressor</keyword>
<dbReference type="Pfam" id="PF01475">
    <property type="entry name" value="FUR"/>
    <property type="match status" value="1"/>
</dbReference>
<dbReference type="GO" id="GO:0000976">
    <property type="term" value="F:transcription cis-regulatory region binding"/>
    <property type="evidence" value="ECO:0007669"/>
    <property type="project" value="TreeGrafter"/>
</dbReference>
<dbReference type="EMBL" id="JABXXQ010000624">
    <property type="protein sequence ID" value="NVN32066.1"/>
    <property type="molecule type" value="Genomic_DNA"/>
</dbReference>
<keyword evidence="9" id="KW-0963">Cytoplasm</keyword>
<comment type="cofactor">
    <cofactor evidence="7">
        <name>Zn(2+)</name>
        <dbReference type="ChEBI" id="CHEBI:29105"/>
    </cofactor>
    <text evidence="7">Binds 1 zinc ion per subunit.</text>
</comment>
<accession>A0A850NWE8</accession>
<evidence type="ECO:0000256" key="3">
    <source>
        <dbReference type="ARBA" id="ARBA00022833"/>
    </source>
</evidence>
<dbReference type="Gene3D" id="1.10.10.10">
    <property type="entry name" value="Winged helix-like DNA-binding domain superfamily/Winged helix DNA-binding domain"/>
    <property type="match status" value="1"/>
</dbReference>
<comment type="cofactor">
    <cofactor evidence="8">
        <name>Mn(2+)</name>
        <dbReference type="ChEBI" id="CHEBI:29035"/>
    </cofactor>
    <cofactor evidence="8">
        <name>Fe(2+)</name>
        <dbReference type="ChEBI" id="CHEBI:29033"/>
    </cofactor>
    <text evidence="8">Binds 1 Mn(2+) or Fe(2+) ion per subunit.</text>
</comment>
<evidence type="ECO:0000313" key="13">
    <source>
        <dbReference type="Proteomes" id="UP000565205"/>
    </source>
</evidence>
<dbReference type="CDD" id="cd07153">
    <property type="entry name" value="Fur_like"/>
    <property type="match status" value="1"/>
</dbReference>
<comment type="caution">
    <text evidence="11">The sequence shown here is derived from an EMBL/GenBank/DDBJ whole genome shotgun (WGS) entry which is preliminary data.</text>
</comment>
<dbReference type="InterPro" id="IPR036390">
    <property type="entry name" value="WH_DNA-bd_sf"/>
</dbReference>
<dbReference type="InterPro" id="IPR043135">
    <property type="entry name" value="Fur_C"/>
</dbReference>
<feature type="binding site" evidence="7">
    <location>
        <position position="106"/>
    </location>
    <ligand>
        <name>Zn(2+)</name>
        <dbReference type="ChEBI" id="CHEBI:29105"/>
    </ligand>
</feature>
<proteinExistence type="inferred from homology"/>
<gene>
    <name evidence="9" type="primary">fur</name>
    <name evidence="10" type="ORF">FHR90_002453</name>
    <name evidence="11" type="ORF">HUK83_17210</name>
</gene>
<dbReference type="PANTHER" id="PTHR33202">
    <property type="entry name" value="ZINC UPTAKE REGULATION PROTEIN"/>
    <property type="match status" value="1"/>
</dbReference>
<evidence type="ECO:0000256" key="5">
    <source>
        <dbReference type="ARBA" id="ARBA00023125"/>
    </source>
</evidence>
<evidence type="ECO:0000313" key="10">
    <source>
        <dbReference type="EMBL" id="MBB3174608.1"/>
    </source>
</evidence>
<keyword evidence="4 9" id="KW-0805">Transcription regulation</keyword>
<evidence type="ECO:0000256" key="1">
    <source>
        <dbReference type="ARBA" id="ARBA00007957"/>
    </source>
</evidence>
<feature type="binding site" evidence="7">
    <location>
        <position position="143"/>
    </location>
    <ligand>
        <name>Zn(2+)</name>
        <dbReference type="ChEBI" id="CHEBI:29105"/>
    </ligand>
</feature>
<feature type="binding site" evidence="8">
    <location>
        <position position="93"/>
    </location>
    <ligand>
        <name>Fe cation</name>
        <dbReference type="ChEBI" id="CHEBI:24875"/>
    </ligand>
</feature>
<feature type="binding site" evidence="7">
    <location>
        <position position="146"/>
    </location>
    <ligand>
        <name>Zn(2+)</name>
        <dbReference type="ChEBI" id="CHEBI:29105"/>
    </ligand>
</feature>
<dbReference type="GO" id="GO:0005829">
    <property type="term" value="C:cytosol"/>
    <property type="evidence" value="ECO:0007669"/>
    <property type="project" value="TreeGrafter"/>
</dbReference>
<feature type="binding site" evidence="7">
    <location>
        <position position="103"/>
    </location>
    <ligand>
        <name>Zn(2+)</name>
        <dbReference type="ChEBI" id="CHEBI:29105"/>
    </ligand>
</feature>
<keyword evidence="5 9" id="KW-0238">DNA-binding</keyword>
<evidence type="ECO:0000256" key="8">
    <source>
        <dbReference type="PIRSR" id="PIRSR602481-2"/>
    </source>
</evidence>
<name>A0A850NWE8_9PROT</name>
<dbReference type="SUPFAM" id="SSF46785">
    <property type="entry name" value="Winged helix' DNA-binding domain"/>
    <property type="match status" value="1"/>
</dbReference>
<dbReference type="EMBL" id="JACHXV010000009">
    <property type="protein sequence ID" value="MBB3174608.1"/>
    <property type="molecule type" value="Genomic_DNA"/>
</dbReference>
<dbReference type="GO" id="GO:0003700">
    <property type="term" value="F:DNA-binding transcription factor activity"/>
    <property type="evidence" value="ECO:0007669"/>
    <property type="project" value="UniProtKB-UniRule"/>
</dbReference>
<keyword evidence="8 9" id="KW-0408">Iron</keyword>
<organism evidence="11 13">
    <name type="scientific">Endobacter medicaginis</name>
    <dbReference type="NCBI Taxonomy" id="1181271"/>
    <lineage>
        <taxon>Bacteria</taxon>
        <taxon>Pseudomonadati</taxon>
        <taxon>Pseudomonadota</taxon>
        <taxon>Alphaproteobacteria</taxon>
        <taxon>Acetobacterales</taxon>
        <taxon>Acetobacteraceae</taxon>
        <taxon>Endobacter</taxon>
    </lineage>
</organism>
<reference evidence="11 13" key="1">
    <citation type="submission" date="2020-06" db="EMBL/GenBank/DDBJ databases">
        <title>Description of novel acetic acid bacteria.</title>
        <authorList>
            <person name="Sombolestani A."/>
        </authorList>
    </citation>
    <scope>NUCLEOTIDE SEQUENCE [LARGE SCALE GENOMIC DNA]</scope>
    <source>
        <strain evidence="11 13">LMG 26838</strain>
    </source>
</reference>
<dbReference type="RefSeq" id="WP_176626760.1">
    <property type="nucleotide sequence ID" value="NZ_JABXXQ010000624.1"/>
</dbReference>
<dbReference type="InterPro" id="IPR002481">
    <property type="entry name" value="FUR"/>
</dbReference>
<dbReference type="AlphaFoldDB" id="A0A850NWE8"/>
<keyword evidence="3 7" id="KW-0862">Zinc</keyword>
<dbReference type="InterPro" id="IPR036388">
    <property type="entry name" value="WH-like_DNA-bd_sf"/>
</dbReference>
<evidence type="ECO:0000256" key="2">
    <source>
        <dbReference type="ARBA" id="ARBA00022491"/>
    </source>
</evidence>
<evidence type="ECO:0000256" key="4">
    <source>
        <dbReference type="ARBA" id="ARBA00023015"/>
    </source>
</evidence>
<protein>
    <recommendedName>
        <fullName evidence="9">Ferric uptake regulation protein</fullName>
    </recommendedName>
</protein>
<keyword evidence="6 9" id="KW-0804">Transcription</keyword>
<keyword evidence="12" id="KW-1185">Reference proteome</keyword>
<evidence type="ECO:0000256" key="7">
    <source>
        <dbReference type="PIRSR" id="PIRSR602481-1"/>
    </source>
</evidence>
<dbReference type="Proteomes" id="UP000557688">
    <property type="component" value="Unassembled WGS sequence"/>
</dbReference>
<evidence type="ECO:0000313" key="12">
    <source>
        <dbReference type="Proteomes" id="UP000557688"/>
    </source>
</evidence>
<dbReference type="GO" id="GO:0045892">
    <property type="term" value="P:negative regulation of DNA-templated transcription"/>
    <property type="evidence" value="ECO:0007669"/>
    <property type="project" value="TreeGrafter"/>
</dbReference>
<comment type="subcellular location">
    <subcellularLocation>
        <location evidence="9">Cytoplasm</location>
    </subcellularLocation>
</comment>
<dbReference type="GO" id="GO:1900376">
    <property type="term" value="P:regulation of secondary metabolite biosynthetic process"/>
    <property type="evidence" value="ECO:0007669"/>
    <property type="project" value="TreeGrafter"/>
</dbReference>
<comment type="similarity">
    <text evidence="1 9">Belongs to the Fur family.</text>
</comment>
<dbReference type="GO" id="GO:0008270">
    <property type="term" value="F:zinc ion binding"/>
    <property type="evidence" value="ECO:0007669"/>
    <property type="project" value="TreeGrafter"/>
</dbReference>
<reference evidence="10 12" key="2">
    <citation type="submission" date="2020-08" db="EMBL/GenBank/DDBJ databases">
        <title>Genomic Encyclopedia of Type Strains, Phase III (KMG-III): the genomes of soil and plant-associated and newly described type strains.</title>
        <authorList>
            <person name="Whitman W."/>
        </authorList>
    </citation>
    <scope>NUCLEOTIDE SEQUENCE [LARGE SCALE GENOMIC DNA]</scope>
    <source>
        <strain evidence="10 12">CECT 8088</strain>
    </source>
</reference>
<dbReference type="Gene3D" id="3.30.1490.190">
    <property type="match status" value="1"/>
</dbReference>
<evidence type="ECO:0000256" key="9">
    <source>
        <dbReference type="RuleBase" id="RU364037"/>
    </source>
</evidence>
<evidence type="ECO:0000256" key="6">
    <source>
        <dbReference type="ARBA" id="ARBA00023163"/>
    </source>
</evidence>
<sequence>MNDASTAERLDAAAENCARQGGRLTELRRLVLELVLEADRPVGAYELLDQLRLRHAGAAPPTVYRALDFLLAHGLVHKLALQNAFVSCAGGGHHAHPAQLLVCRSCGSVVELEDSGIQSALARAAGLHGFVVGDGALEVPGLCARCAAESVSA</sequence>
<dbReference type="PANTHER" id="PTHR33202:SF6">
    <property type="entry name" value="ZINC UPTAKE REGULATION PROTEIN"/>
    <property type="match status" value="1"/>
</dbReference>
<keyword evidence="7 9" id="KW-0479">Metal-binding</keyword>
<comment type="subunit">
    <text evidence="9">Homodimer.</text>
</comment>
<evidence type="ECO:0000313" key="11">
    <source>
        <dbReference type="EMBL" id="NVN32066.1"/>
    </source>
</evidence>
<dbReference type="Proteomes" id="UP000565205">
    <property type="component" value="Unassembled WGS sequence"/>
</dbReference>